<dbReference type="PANTHER" id="PTHR33064">
    <property type="entry name" value="POL PROTEIN"/>
    <property type="match status" value="1"/>
</dbReference>
<organism evidence="1 2">
    <name type="scientific">Rotaria socialis</name>
    <dbReference type="NCBI Taxonomy" id="392032"/>
    <lineage>
        <taxon>Eukaryota</taxon>
        <taxon>Metazoa</taxon>
        <taxon>Spiralia</taxon>
        <taxon>Gnathifera</taxon>
        <taxon>Rotifera</taxon>
        <taxon>Eurotatoria</taxon>
        <taxon>Bdelloidea</taxon>
        <taxon>Philodinida</taxon>
        <taxon>Philodinidae</taxon>
        <taxon>Rotaria</taxon>
    </lineage>
</organism>
<sequence length="380" mass="43172">SLASIFLKSMTREQLNLNAYDDLANSQKYDYVISVDHEGHHVPNMEVNDTITDIHNSYFSVTRYDLGTFSKLNEGDLIGNVSSVLCAETDKYSKANLTGNLTIPDIGHDNSIILGNKIMFLDQTILIDETSADIPPNIDLSQTLGNIIKLHETHVDMRLPTELDRTGLFEDVESELRDKWTYNDLVAEVSIGIEDSDIRKRFEDLIFEYREIFSSVDFTKGKNLPEFHIELLNNVPIFSPQIRTSPATNLEILKITEDLEKKGIISKSNSDYNIPALFVRRRPTPDTTSNKPVSALRMILDLRQIGEHSVKHKWQIAPMEETLKKLSNFKHYLSLKLINYNFQVPLSKESTNILAFTAGAGRFQLNKLPFGAYLPTSNNF</sequence>
<dbReference type="EMBL" id="CAJOBS010008620">
    <property type="protein sequence ID" value="CAF4930658.1"/>
    <property type="molecule type" value="Genomic_DNA"/>
</dbReference>
<proteinExistence type="predicted"/>
<dbReference type="Gene3D" id="3.30.70.270">
    <property type="match status" value="1"/>
</dbReference>
<comment type="caution">
    <text evidence="1">The sequence shown here is derived from an EMBL/GenBank/DDBJ whole genome shotgun (WGS) entry which is preliminary data.</text>
</comment>
<dbReference type="SUPFAM" id="SSF56672">
    <property type="entry name" value="DNA/RNA polymerases"/>
    <property type="match status" value="1"/>
</dbReference>
<dbReference type="InterPro" id="IPR051320">
    <property type="entry name" value="Viral_Replic_Matur_Polypro"/>
</dbReference>
<name>A0A821WNX8_9BILA</name>
<dbReference type="AlphaFoldDB" id="A0A821WNX8"/>
<dbReference type="Gene3D" id="3.10.10.10">
    <property type="entry name" value="HIV Type 1 Reverse Transcriptase, subunit A, domain 1"/>
    <property type="match status" value="1"/>
</dbReference>
<dbReference type="PANTHER" id="PTHR33064:SF37">
    <property type="entry name" value="RIBONUCLEASE H"/>
    <property type="match status" value="1"/>
</dbReference>
<evidence type="ECO:0000313" key="1">
    <source>
        <dbReference type="EMBL" id="CAF4930658.1"/>
    </source>
</evidence>
<dbReference type="InterPro" id="IPR043128">
    <property type="entry name" value="Rev_trsase/Diguanyl_cyclase"/>
</dbReference>
<protein>
    <submittedName>
        <fullName evidence="1">Uncharacterized protein</fullName>
    </submittedName>
</protein>
<accession>A0A821WNX8</accession>
<feature type="non-terminal residue" evidence="1">
    <location>
        <position position="1"/>
    </location>
</feature>
<gene>
    <name evidence="1" type="ORF">TOA249_LOCUS32731</name>
</gene>
<evidence type="ECO:0000313" key="2">
    <source>
        <dbReference type="Proteomes" id="UP000663838"/>
    </source>
</evidence>
<dbReference type="InterPro" id="IPR043502">
    <property type="entry name" value="DNA/RNA_pol_sf"/>
</dbReference>
<reference evidence="1" key="1">
    <citation type="submission" date="2021-02" db="EMBL/GenBank/DDBJ databases">
        <authorList>
            <person name="Nowell W R."/>
        </authorList>
    </citation>
    <scope>NUCLEOTIDE SEQUENCE</scope>
</reference>
<dbReference type="Proteomes" id="UP000663838">
    <property type="component" value="Unassembled WGS sequence"/>
</dbReference>